<evidence type="ECO:0000256" key="8">
    <source>
        <dbReference type="ARBA" id="ARBA00023136"/>
    </source>
</evidence>
<keyword evidence="3 9" id="KW-0813">Transport</keyword>
<evidence type="ECO:0000259" key="10">
    <source>
        <dbReference type="PROSITE" id="PS50928"/>
    </source>
</evidence>
<proteinExistence type="inferred from homology"/>
<keyword evidence="5 9" id="KW-0812">Transmembrane</keyword>
<evidence type="ECO:0000256" key="7">
    <source>
        <dbReference type="ARBA" id="ARBA00022989"/>
    </source>
</evidence>
<dbReference type="InterPro" id="IPR043429">
    <property type="entry name" value="ArtM/GltK/GlnP/TcyL/YhdX-like"/>
</dbReference>
<dbReference type="GO" id="GO:0006865">
    <property type="term" value="P:amino acid transport"/>
    <property type="evidence" value="ECO:0007669"/>
    <property type="project" value="UniProtKB-KW"/>
</dbReference>
<dbReference type="PANTHER" id="PTHR30614:SF37">
    <property type="entry name" value="AMINO-ACID ABC TRANSPORTER PERMEASE PROTEIN YHDX-RELATED"/>
    <property type="match status" value="1"/>
</dbReference>
<feature type="domain" description="ABC transmembrane type-1" evidence="10">
    <location>
        <begin position="84"/>
        <end position="376"/>
    </location>
</feature>
<keyword evidence="6" id="KW-0029">Amino-acid transport</keyword>
<dbReference type="RefSeq" id="WP_169189644.1">
    <property type="nucleotide sequence ID" value="NZ_JABBPK010000001.1"/>
</dbReference>
<evidence type="ECO:0000256" key="3">
    <source>
        <dbReference type="ARBA" id="ARBA00022448"/>
    </source>
</evidence>
<sequence>MKKTTSTPLWRNRKIIPIISQIIFVIIVGIVISFMIRNVISGLEQIGLTLGLDYLNLKASFPIAESIISYTPDDPYKRALLVGLLNTFKVSIFGIILASIIGVIVGIARLSNNWLVSKVATVYVEVFRNTPLLVQIFIWNFAVFLPMPKIQDALSMGPFYFSNRGASIPWFTLQDNTIIWMIVLILLVVGSVFLFRKLTKISFESGKSTYPLISSIGFIMVAAIITYFILGNGPLGFSVPVFNGNSFDGGTSLSIGFMSVLVALTIYTSTFISEIVRAGIMGVPKGQTEAAKALGFKSHTALRLIIFPQAIRIIIPPLTSQYLNLIKNSSLAMAVAYQDIVGIGNTIINQTGHTLETLLIVISVYLLFSLTTSLLMNLFNKKFQLVER</sequence>
<feature type="transmembrane region" description="Helical" evidence="9">
    <location>
        <begin position="358"/>
        <end position="379"/>
    </location>
</feature>
<evidence type="ECO:0000256" key="5">
    <source>
        <dbReference type="ARBA" id="ARBA00022692"/>
    </source>
</evidence>
<dbReference type="InterPro" id="IPR035906">
    <property type="entry name" value="MetI-like_sf"/>
</dbReference>
<dbReference type="Pfam" id="PF00528">
    <property type="entry name" value="BPD_transp_1"/>
    <property type="match status" value="1"/>
</dbReference>
<dbReference type="PANTHER" id="PTHR30614">
    <property type="entry name" value="MEMBRANE COMPONENT OF AMINO ACID ABC TRANSPORTER"/>
    <property type="match status" value="1"/>
</dbReference>
<comment type="subcellular location">
    <subcellularLocation>
        <location evidence="1 9">Cell membrane</location>
        <topology evidence="1 9">Multi-pass membrane protein</topology>
    </subcellularLocation>
</comment>
<organism evidence="11 12">
    <name type="scientific">Niallia alba</name>
    <dbReference type="NCBI Taxonomy" id="2729105"/>
    <lineage>
        <taxon>Bacteria</taxon>
        <taxon>Bacillati</taxon>
        <taxon>Bacillota</taxon>
        <taxon>Bacilli</taxon>
        <taxon>Bacillales</taxon>
        <taxon>Bacillaceae</taxon>
        <taxon>Niallia</taxon>
    </lineage>
</organism>
<evidence type="ECO:0000256" key="1">
    <source>
        <dbReference type="ARBA" id="ARBA00004651"/>
    </source>
</evidence>
<dbReference type="CDD" id="cd06261">
    <property type="entry name" value="TM_PBP2"/>
    <property type="match status" value="1"/>
</dbReference>
<feature type="transmembrane region" description="Helical" evidence="9">
    <location>
        <begin position="210"/>
        <end position="230"/>
    </location>
</feature>
<dbReference type="InterPro" id="IPR000515">
    <property type="entry name" value="MetI-like"/>
</dbReference>
<evidence type="ECO:0000256" key="6">
    <source>
        <dbReference type="ARBA" id="ARBA00022970"/>
    </source>
</evidence>
<dbReference type="Gene3D" id="1.10.3720.10">
    <property type="entry name" value="MetI-like"/>
    <property type="match status" value="1"/>
</dbReference>
<dbReference type="GO" id="GO:0022857">
    <property type="term" value="F:transmembrane transporter activity"/>
    <property type="evidence" value="ECO:0007669"/>
    <property type="project" value="InterPro"/>
</dbReference>
<dbReference type="NCBIfam" id="TIGR01726">
    <property type="entry name" value="HEQRo_perm_3TM"/>
    <property type="match status" value="1"/>
</dbReference>
<dbReference type="Proteomes" id="UP000588491">
    <property type="component" value="Unassembled WGS sequence"/>
</dbReference>
<protein>
    <submittedName>
        <fullName evidence="11">ABC transporter permease subunit</fullName>
    </submittedName>
</protein>
<keyword evidence="4" id="KW-1003">Cell membrane</keyword>
<feature type="transmembrane region" description="Helical" evidence="9">
    <location>
        <begin position="15"/>
        <end position="36"/>
    </location>
</feature>
<dbReference type="EMBL" id="JABBPK010000001">
    <property type="protein sequence ID" value="NMO77132.1"/>
    <property type="molecule type" value="Genomic_DNA"/>
</dbReference>
<name>A0A7Y0PLL2_9BACI</name>
<evidence type="ECO:0000256" key="9">
    <source>
        <dbReference type="RuleBase" id="RU363032"/>
    </source>
</evidence>
<comment type="similarity">
    <text evidence="2">Belongs to the binding-protein-dependent transport system permease family. HisMQ subfamily.</text>
</comment>
<evidence type="ECO:0000313" key="11">
    <source>
        <dbReference type="EMBL" id="NMO77132.1"/>
    </source>
</evidence>
<dbReference type="AlphaFoldDB" id="A0A7Y0PLL2"/>
<evidence type="ECO:0000313" key="12">
    <source>
        <dbReference type="Proteomes" id="UP000588491"/>
    </source>
</evidence>
<feature type="transmembrane region" description="Helical" evidence="9">
    <location>
        <begin position="250"/>
        <end position="272"/>
    </location>
</feature>
<feature type="transmembrane region" description="Helical" evidence="9">
    <location>
        <begin position="132"/>
        <end position="150"/>
    </location>
</feature>
<dbReference type="PROSITE" id="PS50928">
    <property type="entry name" value="ABC_TM1"/>
    <property type="match status" value="1"/>
</dbReference>
<gene>
    <name evidence="11" type="ORF">HHU08_09010</name>
</gene>
<feature type="transmembrane region" description="Helical" evidence="9">
    <location>
        <begin position="90"/>
        <end position="111"/>
    </location>
</feature>
<dbReference type="GO" id="GO:0043190">
    <property type="term" value="C:ATP-binding cassette (ABC) transporter complex"/>
    <property type="evidence" value="ECO:0007669"/>
    <property type="project" value="InterPro"/>
</dbReference>
<feature type="transmembrane region" description="Helical" evidence="9">
    <location>
        <begin position="178"/>
        <end position="198"/>
    </location>
</feature>
<keyword evidence="8 9" id="KW-0472">Membrane</keyword>
<keyword evidence="7 9" id="KW-1133">Transmembrane helix</keyword>
<evidence type="ECO:0000256" key="4">
    <source>
        <dbReference type="ARBA" id="ARBA00022475"/>
    </source>
</evidence>
<accession>A0A7Y0PLL2</accession>
<comment type="caution">
    <text evidence="11">The sequence shown here is derived from an EMBL/GenBank/DDBJ whole genome shotgun (WGS) entry which is preliminary data.</text>
</comment>
<reference evidence="11 12" key="1">
    <citation type="submission" date="2020-04" db="EMBL/GenBank/DDBJ databases">
        <title>Bacillus sp. UniB3 isolated from commercial digestive syrup.</title>
        <authorList>
            <person name="Thorat V."/>
            <person name="Kirdat K."/>
            <person name="Tiwarekar B."/>
            <person name="Yadav A."/>
        </authorList>
    </citation>
    <scope>NUCLEOTIDE SEQUENCE [LARGE SCALE GENOMIC DNA]</scope>
    <source>
        <strain evidence="11 12">UniB3</strain>
    </source>
</reference>
<keyword evidence="12" id="KW-1185">Reference proteome</keyword>
<evidence type="ECO:0000256" key="2">
    <source>
        <dbReference type="ARBA" id="ARBA00010072"/>
    </source>
</evidence>
<dbReference type="SUPFAM" id="SSF161098">
    <property type="entry name" value="MetI-like"/>
    <property type="match status" value="1"/>
</dbReference>
<dbReference type="InterPro" id="IPR010065">
    <property type="entry name" value="AA_ABC_transptr_permease_3TM"/>
</dbReference>